<gene>
    <name evidence="1" type="ORF">RC62_247</name>
</gene>
<comment type="caution">
    <text evidence="1">The sequence shown here is derived from an EMBL/GenBank/DDBJ whole genome shotgun (WGS) entry which is preliminary data.</text>
</comment>
<dbReference type="PATRIC" id="fig|362413.3.peg.235"/>
<proteinExistence type="predicted"/>
<protein>
    <submittedName>
        <fullName evidence="1">Uncharacterized protein</fullName>
    </submittedName>
</protein>
<evidence type="ECO:0000313" key="2">
    <source>
        <dbReference type="Proteomes" id="UP000050443"/>
    </source>
</evidence>
<reference evidence="1 2" key="1">
    <citation type="submission" date="2014-09" db="EMBL/GenBank/DDBJ databases">
        <title>Genome sequence of Flavobacterium aquidurense RC62.</title>
        <authorList>
            <person name="Kim J.F."/>
            <person name="Kwak M.-J."/>
        </authorList>
    </citation>
    <scope>NUCLEOTIDE SEQUENCE [LARGE SCALE GENOMIC DNA]</scope>
    <source>
        <strain evidence="1 2">RC62</strain>
    </source>
</reference>
<dbReference type="RefSeq" id="WP_055094727.1">
    <property type="nucleotide sequence ID" value="NZ_JRLF01000010.1"/>
</dbReference>
<organism evidence="1 2">
    <name type="scientific">Flavobacterium aquidurense</name>
    <dbReference type="NCBI Taxonomy" id="362413"/>
    <lineage>
        <taxon>Bacteria</taxon>
        <taxon>Pseudomonadati</taxon>
        <taxon>Bacteroidota</taxon>
        <taxon>Flavobacteriia</taxon>
        <taxon>Flavobacteriales</taxon>
        <taxon>Flavobacteriaceae</taxon>
        <taxon>Flavobacterium</taxon>
    </lineage>
</organism>
<dbReference type="EMBL" id="JRLF01000010">
    <property type="protein sequence ID" value="KQB40358.1"/>
    <property type="molecule type" value="Genomic_DNA"/>
</dbReference>
<evidence type="ECO:0000313" key="1">
    <source>
        <dbReference type="EMBL" id="KQB40358.1"/>
    </source>
</evidence>
<dbReference type="AlphaFoldDB" id="A0A0Q0S4D4"/>
<sequence length="111" mass="12786">MDTNEIERLEKFRRILVPYFNTLKARNNKSEVYTVQIKMSYYEVGCVITNMLKMCVLTLDNDGHIMSSTNKNPINVSLILEMVLEMFPVDEFELLGDINQVFNSDAANVAE</sequence>
<dbReference type="OrthoDB" id="1359238at2"/>
<name>A0A0Q0S4D4_9FLAO</name>
<accession>A0A0Q0S4D4</accession>
<dbReference type="Proteomes" id="UP000050443">
    <property type="component" value="Unassembled WGS sequence"/>
</dbReference>